<dbReference type="GO" id="GO:0003697">
    <property type="term" value="F:single-stranded DNA binding"/>
    <property type="evidence" value="ECO:0007669"/>
    <property type="project" value="InterPro"/>
</dbReference>
<dbReference type="HOGENOM" id="CLU_1336273_0_0_14"/>
<dbReference type="Pfam" id="PF00436">
    <property type="entry name" value="SSB"/>
    <property type="match status" value="1"/>
</dbReference>
<organism evidence="4 5">
    <name type="scientific">Mycoplasmoides gallisepticum S6</name>
    <dbReference type="NCBI Taxonomy" id="1006581"/>
    <lineage>
        <taxon>Bacteria</taxon>
        <taxon>Bacillati</taxon>
        <taxon>Mycoplasmatota</taxon>
        <taxon>Mycoplasmoidales</taxon>
        <taxon>Mycoplasmoidaceae</taxon>
        <taxon>Mycoplasmoides</taxon>
    </lineage>
</organism>
<dbReference type="KEGG" id="mgz:GCW_03460"/>
<evidence type="ECO:0000256" key="1">
    <source>
        <dbReference type="ARBA" id="ARBA00023125"/>
    </source>
</evidence>
<gene>
    <name evidence="4" type="primary">ssb</name>
    <name evidence="4" type="ORF">GCW_03460</name>
</gene>
<dbReference type="PROSITE" id="PS50935">
    <property type="entry name" value="SSB"/>
    <property type="match status" value="1"/>
</dbReference>
<dbReference type="Gene3D" id="2.40.50.140">
    <property type="entry name" value="Nucleic acid-binding proteins"/>
    <property type="match status" value="1"/>
</dbReference>
<dbReference type="AlphaFoldDB" id="A0A0F6CL98"/>
<dbReference type="InterPro" id="IPR012340">
    <property type="entry name" value="NA-bd_OB-fold"/>
</dbReference>
<dbReference type="RefSeq" id="WP_011883376.1">
    <property type="nucleotide sequence ID" value="NC_023030.2"/>
</dbReference>
<feature type="region of interest" description="Disordered" evidence="3">
    <location>
        <begin position="173"/>
        <end position="209"/>
    </location>
</feature>
<evidence type="ECO:0000313" key="5">
    <source>
        <dbReference type="Proteomes" id="UP000018735"/>
    </source>
</evidence>
<dbReference type="CDD" id="cd04496">
    <property type="entry name" value="SSB_OBF"/>
    <property type="match status" value="1"/>
</dbReference>
<accession>A0A0F6CL98</accession>
<reference evidence="4 5" key="1">
    <citation type="journal article" date="2011" name="PLoS ONE">
        <title>Core proteome of the minimal cell: comparative proteomics of three mollicute species.</title>
        <authorList>
            <person name="Fisunov G.Y."/>
            <person name="Alexeev D.G."/>
            <person name="Bazaleev N.A."/>
            <person name="Ladygina V.G."/>
            <person name="Galyamina M.A."/>
            <person name="Kondratov I.G."/>
            <person name="Zhukova N.A."/>
            <person name="Serebryakova M.V."/>
            <person name="Demina I.A."/>
            <person name="Govorun V.M."/>
        </authorList>
    </citation>
    <scope>NUCLEOTIDE SEQUENCE [LARGE SCALE GENOMIC DNA]</scope>
    <source>
        <strain evidence="4 5">S6</strain>
    </source>
</reference>
<evidence type="ECO:0000256" key="3">
    <source>
        <dbReference type="SAM" id="MobiDB-lite"/>
    </source>
</evidence>
<dbReference type="InterPro" id="IPR000424">
    <property type="entry name" value="Primosome_PriB/ssb"/>
</dbReference>
<name>A0A0F6CL98_MYCGL</name>
<keyword evidence="1 2" id="KW-0238">DNA-binding</keyword>
<evidence type="ECO:0000256" key="2">
    <source>
        <dbReference type="PROSITE-ProRule" id="PRU00252"/>
    </source>
</evidence>
<feature type="compositionally biased region" description="Acidic residues" evidence="3">
    <location>
        <begin position="190"/>
        <end position="199"/>
    </location>
</feature>
<proteinExistence type="predicted"/>
<dbReference type="SUPFAM" id="SSF50249">
    <property type="entry name" value="Nucleic acid-binding proteins"/>
    <property type="match status" value="1"/>
</dbReference>
<dbReference type="Proteomes" id="UP000018735">
    <property type="component" value="Chromosome"/>
</dbReference>
<sequence>MNKVILIGILTDNPSRIDYRDNYGCELKLIIHQADFSQQMYPKEPYHFSINVWNKNADYALNGLEKGDLVSIEGYLKSELQVSQNGREYLRLSIVTERIRKIPLSFNKSGYRSLPKENRFNRMSTPSYSNSYSNYNNAYSNDDSFDPPATTEIKGYRENYDIEDIQKIEPKDFAKFSTPSNFQPDHSLLDDDDEDDMTIDMDTWMNENK</sequence>
<protein>
    <submittedName>
        <fullName evidence="4">Single-stranded DNA-binding protein</fullName>
    </submittedName>
</protein>
<dbReference type="EMBL" id="CP006916">
    <property type="protein sequence ID" value="AHB99870.1"/>
    <property type="molecule type" value="Genomic_DNA"/>
</dbReference>
<evidence type="ECO:0000313" key="4">
    <source>
        <dbReference type="EMBL" id="AHB99870.1"/>
    </source>
</evidence>